<dbReference type="SUPFAM" id="SSF48403">
    <property type="entry name" value="Ankyrin repeat"/>
    <property type="match status" value="1"/>
</dbReference>
<dbReference type="GO" id="GO:0006887">
    <property type="term" value="P:exocytosis"/>
    <property type="evidence" value="ECO:0007669"/>
    <property type="project" value="UniProtKB-KW"/>
</dbReference>
<comment type="subcellular location">
    <subcellularLocation>
        <location evidence="1">Target cell membrane</location>
    </subcellularLocation>
</comment>
<evidence type="ECO:0000256" key="1">
    <source>
        <dbReference type="ARBA" id="ARBA00004175"/>
    </source>
</evidence>
<proteinExistence type="predicted"/>
<dbReference type="InterPro" id="IPR002110">
    <property type="entry name" value="Ankyrin_rpt"/>
</dbReference>
<sequence length="128" mass="14215">MVITLLVNMGANYNACDYRLETPLHKAIQQVRLDKVKVLRKLGANINMVNKDGLTALHMAAFSMLSLFCHFLTTIDDEYGKDICDIDALDNSGRTAHYMTAYSGSMCCLYELVAAASVTTDDEEEIIL</sequence>
<evidence type="ECO:0000256" key="5">
    <source>
        <dbReference type="ARBA" id="ARBA00023028"/>
    </source>
</evidence>
<dbReference type="Gene3D" id="1.25.40.20">
    <property type="entry name" value="Ankyrin repeat-containing domain"/>
    <property type="match status" value="1"/>
</dbReference>
<accession>A0A1Y3B139</accession>
<comment type="caution">
    <text evidence="9">The sequence shown here is derived from an EMBL/GenBank/DDBJ whole genome shotgun (WGS) entry which is preliminary data.</text>
</comment>
<dbReference type="GO" id="GO:0044231">
    <property type="term" value="C:host cell presynaptic membrane"/>
    <property type="evidence" value="ECO:0007669"/>
    <property type="project" value="UniProtKB-KW"/>
</dbReference>
<dbReference type="GO" id="GO:0044218">
    <property type="term" value="C:other organism cell membrane"/>
    <property type="evidence" value="ECO:0007669"/>
    <property type="project" value="UniProtKB-KW"/>
</dbReference>
<evidence type="ECO:0000256" key="8">
    <source>
        <dbReference type="PROSITE-ProRule" id="PRU00023"/>
    </source>
</evidence>
<evidence type="ECO:0000256" key="3">
    <source>
        <dbReference type="ARBA" id="ARBA00022537"/>
    </source>
</evidence>
<keyword evidence="3" id="KW-1052">Target cell membrane</keyword>
<dbReference type="PANTHER" id="PTHR24126:SF14">
    <property type="entry name" value="ANK_REP_REGION DOMAIN-CONTAINING PROTEIN"/>
    <property type="match status" value="1"/>
</dbReference>
<keyword evidence="7" id="KW-0472">Membrane</keyword>
<keyword evidence="5" id="KW-0528">Neurotoxin</keyword>
<dbReference type="Pfam" id="PF13857">
    <property type="entry name" value="Ank_5"/>
    <property type="match status" value="1"/>
</dbReference>
<dbReference type="PROSITE" id="PS50088">
    <property type="entry name" value="ANK_REPEAT"/>
    <property type="match status" value="1"/>
</dbReference>
<feature type="repeat" description="ANK" evidence="8">
    <location>
        <begin position="19"/>
        <end position="51"/>
    </location>
</feature>
<dbReference type="SMART" id="SM00248">
    <property type="entry name" value="ANK"/>
    <property type="match status" value="2"/>
</dbReference>
<gene>
    <name evidence="9" type="ORF">BLA29_011573</name>
</gene>
<protein>
    <submittedName>
        <fullName evidence="9">Uncharacterized protein</fullName>
    </submittedName>
</protein>
<evidence type="ECO:0000256" key="7">
    <source>
        <dbReference type="ARBA" id="ARBA00023298"/>
    </source>
</evidence>
<keyword evidence="5" id="KW-0638">Presynaptic neurotoxin</keyword>
<dbReference type="OrthoDB" id="5314041at2759"/>
<dbReference type="Proteomes" id="UP000194236">
    <property type="component" value="Unassembled WGS sequence"/>
</dbReference>
<keyword evidence="6 8" id="KW-0040">ANK repeat</keyword>
<feature type="non-terminal residue" evidence="9">
    <location>
        <position position="128"/>
    </location>
</feature>
<name>A0A1Y3B139_EURMA</name>
<dbReference type="PANTHER" id="PTHR24126">
    <property type="entry name" value="ANKYRIN REPEAT, PH AND SEC7 DOMAIN CONTAINING PROTEIN SECG-RELATED"/>
    <property type="match status" value="1"/>
</dbReference>
<organism evidence="9 10">
    <name type="scientific">Euroglyphus maynei</name>
    <name type="common">Mayne's house dust mite</name>
    <dbReference type="NCBI Taxonomy" id="6958"/>
    <lineage>
        <taxon>Eukaryota</taxon>
        <taxon>Metazoa</taxon>
        <taxon>Ecdysozoa</taxon>
        <taxon>Arthropoda</taxon>
        <taxon>Chelicerata</taxon>
        <taxon>Arachnida</taxon>
        <taxon>Acari</taxon>
        <taxon>Acariformes</taxon>
        <taxon>Sarcoptiformes</taxon>
        <taxon>Astigmata</taxon>
        <taxon>Psoroptidia</taxon>
        <taxon>Analgoidea</taxon>
        <taxon>Pyroglyphidae</taxon>
        <taxon>Pyroglyphinae</taxon>
        <taxon>Euroglyphus</taxon>
    </lineage>
</organism>
<dbReference type="PROSITE" id="PS50297">
    <property type="entry name" value="ANK_REP_REGION"/>
    <property type="match status" value="1"/>
</dbReference>
<evidence type="ECO:0000256" key="4">
    <source>
        <dbReference type="ARBA" id="ARBA00022737"/>
    </source>
</evidence>
<keyword evidence="4" id="KW-0677">Repeat</keyword>
<reference evidence="9 10" key="1">
    <citation type="submission" date="2017-03" db="EMBL/GenBank/DDBJ databases">
        <title>Genome Survey of Euroglyphus maynei.</title>
        <authorList>
            <person name="Arlian L.G."/>
            <person name="Morgan M.S."/>
            <person name="Rider S.D."/>
        </authorList>
    </citation>
    <scope>NUCLEOTIDE SEQUENCE [LARGE SCALE GENOMIC DNA]</scope>
    <source>
        <strain evidence="9">Arlian Lab</strain>
        <tissue evidence="9">Whole body</tissue>
    </source>
</reference>
<dbReference type="AlphaFoldDB" id="A0A1Y3B139"/>
<dbReference type="EMBL" id="MUJZ01046676">
    <property type="protein sequence ID" value="OTF74519.1"/>
    <property type="molecule type" value="Genomic_DNA"/>
</dbReference>
<evidence type="ECO:0000313" key="9">
    <source>
        <dbReference type="EMBL" id="OTF74519.1"/>
    </source>
</evidence>
<keyword evidence="10" id="KW-1185">Reference proteome</keyword>
<keyword evidence="5" id="KW-0800">Toxin</keyword>
<dbReference type="InterPro" id="IPR036770">
    <property type="entry name" value="Ankyrin_rpt-contain_sf"/>
</dbReference>
<evidence type="ECO:0000313" key="10">
    <source>
        <dbReference type="Proteomes" id="UP000194236"/>
    </source>
</evidence>
<keyword evidence="7" id="KW-1053">Target membrane</keyword>
<keyword evidence="2" id="KW-0268">Exocytosis</keyword>
<evidence type="ECO:0000256" key="6">
    <source>
        <dbReference type="ARBA" id="ARBA00023043"/>
    </source>
</evidence>
<evidence type="ECO:0000256" key="2">
    <source>
        <dbReference type="ARBA" id="ARBA00022483"/>
    </source>
</evidence>